<proteinExistence type="inferred from homology"/>
<dbReference type="InterPro" id="IPR027640">
    <property type="entry name" value="Kinesin-like_fam"/>
</dbReference>
<dbReference type="FunFam" id="3.40.850.10:FF:000111">
    <property type="entry name" value="p-loop nucleoside triphosphate hydrolase superfamily protein with CH (Calponin Homology) domain"/>
    <property type="match status" value="1"/>
</dbReference>
<organism evidence="8 9">
    <name type="scientific">Taxus chinensis</name>
    <name type="common">Chinese yew</name>
    <name type="synonym">Taxus wallichiana var. chinensis</name>
    <dbReference type="NCBI Taxonomy" id="29808"/>
    <lineage>
        <taxon>Eukaryota</taxon>
        <taxon>Viridiplantae</taxon>
        <taxon>Streptophyta</taxon>
        <taxon>Embryophyta</taxon>
        <taxon>Tracheophyta</taxon>
        <taxon>Spermatophyta</taxon>
        <taxon>Pinopsida</taxon>
        <taxon>Pinidae</taxon>
        <taxon>Conifers II</taxon>
        <taxon>Cupressales</taxon>
        <taxon>Taxaceae</taxon>
        <taxon>Taxus</taxon>
    </lineage>
</organism>
<dbReference type="EMBL" id="JAHRHJ020000008">
    <property type="protein sequence ID" value="KAH9306339.1"/>
    <property type="molecule type" value="Genomic_DNA"/>
</dbReference>
<dbReference type="AlphaFoldDB" id="A0AA38FLK1"/>
<accession>A0AA38FLK1</accession>
<dbReference type="PRINTS" id="PR00380">
    <property type="entry name" value="KINESINHEAVY"/>
</dbReference>
<dbReference type="CDD" id="cd21203">
    <property type="entry name" value="CH_AtKIN14-like"/>
    <property type="match status" value="1"/>
</dbReference>
<feature type="domain" description="Calponin-homology (CH)" evidence="6">
    <location>
        <begin position="61"/>
        <end position="183"/>
    </location>
</feature>
<keyword evidence="2 3" id="KW-0505">Motor protein</keyword>
<feature type="compositionally biased region" description="Basic and acidic residues" evidence="5">
    <location>
        <begin position="1017"/>
        <end position="1029"/>
    </location>
</feature>
<dbReference type="Gene3D" id="1.10.418.10">
    <property type="entry name" value="Calponin-like domain"/>
    <property type="match status" value="1"/>
</dbReference>
<gene>
    <name evidence="8" type="ORF">KI387_010743</name>
</gene>
<sequence>MARESFLASLLALNSISSDNNNGNNNSSSAPAAVSTDGTTDLGAARLSDGDLASRKAEEAASRRYQAAEWLRKMVGVVGSKDLPNEPSEEEFRLGLRNGLILCNVINKVRPGSVPKVVDNPAPSVPPPDGAALSAYQYFENVRNFLVAVQELNLPNFEACDLEKGGSSTKVVDCILGLKAFNDGKGGNGSWKFGGNLKPTNTGKPTLKSSKSFDPFTQSVLKNIQPPVDSNTLSNGEALKNVQPPVESHTLPNAEKSAEDSSSQAALNKLVNAILSDKKPEEVPNLVESMIAKVTQEFERRLATQGEQFTMVLKDLIASEDKKSFPKAKVLQALETVSGEHMVNASEDGEKQQSYVERNGQNEKCFSDSSNDVDEYGNAVPNLQMHIGLQQKEIEELKYMLHNTREGVQMMQMEWNDEMYNIEKYTRGLAKAASGYHKVLEENRQLYNQVQDLKGSIRVYCRVRPFLPGQAHGQSTVDYIGEDGNLTIVNPAKQGKDARRTFAFNKVFKSAATQEQVFLDTQPLIRSVLDGYNVCIFAYGQTGSGKTYTMAGPRVITEDNWGVNYRALNDLFQISEQRKDVFTYDVAVQMIEIYNEQVRDLLVSDDANLIPVASTSAVIELMNLGHKNRAVGATALNDRSSRSHSVLTVHVQGKDLTSGTILRGCLHLVDLAGSERVDKSEATGDRLKEAQHINKSLSALGDVIAALAQKNSHVPYRNSKLTQLLQDSLGGQAKTLMFVHISPEVDAYGETMSTLKFAERVATVELGAAKSNKESGEIRELKEQIANLKNALAKKESEADQVQITTDSRISPERQRMRSCVSPLPLRRQSLGDVQTQVKLRQPMEDVVNIEVRSDATGRQKRPIYSRDTQPAEIIDDSPLCSEDLGDVRKLVRLPSPGLPSPGLLSPSLSSPDIRLAMFDRGSHTKNKIKHDMFEEQDVRNWQDKVMVNKHIPMHGLPSQDDVYGSWEAVRQEKQDILPEFYYQRCPSNLRKVYPDCEEEKFSPQQLYEMHGGIRSGRPDVKGKCEYEGQRTPLETDESEVELDTRSKDDYQTSDSSEADLLWQFNLPNVPSVTPVEHVSRLKKPQQRIIKTPEGRSPSQAQTLPPAVKNDRKMLNGNGQSQGRTGRQLPSTGGKSKLEPRNGASK</sequence>
<dbReference type="Proteomes" id="UP000824469">
    <property type="component" value="Unassembled WGS sequence"/>
</dbReference>
<evidence type="ECO:0008006" key="10">
    <source>
        <dbReference type="Google" id="ProtNLM"/>
    </source>
</evidence>
<feature type="region of interest" description="Disordered" evidence="5">
    <location>
        <begin position="1008"/>
        <end position="1055"/>
    </location>
</feature>
<feature type="domain" description="Kinesin motor" evidence="7">
    <location>
        <begin position="456"/>
        <end position="764"/>
    </location>
</feature>
<evidence type="ECO:0000313" key="9">
    <source>
        <dbReference type="Proteomes" id="UP000824469"/>
    </source>
</evidence>
<feature type="coiled-coil region" evidence="4">
    <location>
        <begin position="771"/>
        <end position="805"/>
    </location>
</feature>
<name>A0AA38FLK1_TAXCH</name>
<keyword evidence="3" id="KW-0067">ATP-binding</keyword>
<evidence type="ECO:0000256" key="3">
    <source>
        <dbReference type="PROSITE-ProRule" id="PRU00283"/>
    </source>
</evidence>
<feature type="compositionally biased region" description="Polar residues" evidence="5">
    <location>
        <begin position="1117"/>
        <end position="1134"/>
    </location>
</feature>
<dbReference type="OMA" id="WSEELYN"/>
<evidence type="ECO:0000256" key="2">
    <source>
        <dbReference type="ARBA" id="ARBA00023175"/>
    </source>
</evidence>
<keyword evidence="9" id="KW-1185">Reference proteome</keyword>
<dbReference type="PANTHER" id="PTHR47972">
    <property type="entry name" value="KINESIN-LIKE PROTEIN KLP-3"/>
    <property type="match status" value="1"/>
</dbReference>
<dbReference type="GO" id="GO:0007018">
    <property type="term" value="P:microtubule-based movement"/>
    <property type="evidence" value="ECO:0007669"/>
    <property type="project" value="InterPro"/>
</dbReference>
<dbReference type="SMART" id="SM00129">
    <property type="entry name" value="KISc"/>
    <property type="match status" value="1"/>
</dbReference>
<dbReference type="SUPFAM" id="SSF47576">
    <property type="entry name" value="Calponin-homology domain, CH-domain"/>
    <property type="match status" value="1"/>
</dbReference>
<dbReference type="FunFam" id="3.40.850.10:FF:000178">
    <property type="entry name" value="Kinesin-related protein3"/>
    <property type="match status" value="1"/>
</dbReference>
<dbReference type="GO" id="GO:0015630">
    <property type="term" value="C:microtubule cytoskeleton"/>
    <property type="evidence" value="ECO:0007669"/>
    <property type="project" value="TreeGrafter"/>
</dbReference>
<dbReference type="GO" id="GO:0003777">
    <property type="term" value="F:microtubule motor activity"/>
    <property type="evidence" value="ECO:0007669"/>
    <property type="project" value="InterPro"/>
</dbReference>
<dbReference type="InterPro" id="IPR036961">
    <property type="entry name" value="Kinesin_motor_dom_sf"/>
</dbReference>
<dbReference type="InterPro" id="IPR001752">
    <property type="entry name" value="Kinesin_motor_dom"/>
</dbReference>
<evidence type="ECO:0000259" key="7">
    <source>
        <dbReference type="PROSITE" id="PS50067"/>
    </source>
</evidence>
<feature type="binding site" evidence="3">
    <location>
        <begin position="540"/>
        <end position="547"/>
    </location>
    <ligand>
        <name>ATP</name>
        <dbReference type="ChEBI" id="CHEBI:30616"/>
    </ligand>
</feature>
<dbReference type="InterPro" id="IPR027417">
    <property type="entry name" value="P-loop_NTPase"/>
</dbReference>
<evidence type="ECO:0000313" key="8">
    <source>
        <dbReference type="EMBL" id="KAH9306339.1"/>
    </source>
</evidence>
<evidence type="ECO:0000256" key="5">
    <source>
        <dbReference type="SAM" id="MobiDB-lite"/>
    </source>
</evidence>
<reference evidence="8 9" key="1">
    <citation type="journal article" date="2021" name="Nat. Plants">
        <title>The Taxus genome provides insights into paclitaxel biosynthesis.</title>
        <authorList>
            <person name="Xiong X."/>
            <person name="Gou J."/>
            <person name="Liao Q."/>
            <person name="Li Y."/>
            <person name="Zhou Q."/>
            <person name="Bi G."/>
            <person name="Li C."/>
            <person name="Du R."/>
            <person name="Wang X."/>
            <person name="Sun T."/>
            <person name="Guo L."/>
            <person name="Liang H."/>
            <person name="Lu P."/>
            <person name="Wu Y."/>
            <person name="Zhang Z."/>
            <person name="Ro D.K."/>
            <person name="Shang Y."/>
            <person name="Huang S."/>
            <person name="Yan J."/>
        </authorList>
    </citation>
    <scope>NUCLEOTIDE SEQUENCE [LARGE SCALE GENOMIC DNA]</scope>
    <source>
        <strain evidence="8">Ta-2019</strain>
    </source>
</reference>
<evidence type="ECO:0000259" key="6">
    <source>
        <dbReference type="PROSITE" id="PS50021"/>
    </source>
</evidence>
<dbReference type="GO" id="GO:0008017">
    <property type="term" value="F:microtubule binding"/>
    <property type="evidence" value="ECO:0007669"/>
    <property type="project" value="InterPro"/>
</dbReference>
<feature type="region of interest" description="Disordered" evidence="5">
    <location>
        <begin position="17"/>
        <end position="41"/>
    </location>
</feature>
<feature type="region of interest" description="Disordered" evidence="5">
    <location>
        <begin position="1075"/>
        <end position="1146"/>
    </location>
</feature>
<dbReference type="PROSITE" id="PS50021">
    <property type="entry name" value="CH"/>
    <property type="match status" value="1"/>
</dbReference>
<keyword evidence="3" id="KW-0547">Nucleotide-binding</keyword>
<dbReference type="Pfam" id="PF00307">
    <property type="entry name" value="CH"/>
    <property type="match status" value="1"/>
</dbReference>
<dbReference type="InterPro" id="IPR001715">
    <property type="entry name" value="CH_dom"/>
</dbReference>
<feature type="compositionally biased region" description="Low complexity" evidence="5">
    <location>
        <begin position="17"/>
        <end position="29"/>
    </location>
</feature>
<evidence type="ECO:0000256" key="4">
    <source>
        <dbReference type="SAM" id="Coils"/>
    </source>
</evidence>
<dbReference type="Gene3D" id="3.40.850.10">
    <property type="entry name" value="Kinesin motor domain"/>
    <property type="match status" value="1"/>
</dbReference>
<protein>
    <recommendedName>
        <fullName evidence="10">Kinesin-like protein KIN-14F</fullName>
    </recommendedName>
</protein>
<dbReference type="PROSITE" id="PS50067">
    <property type="entry name" value="KINESIN_MOTOR_2"/>
    <property type="match status" value="1"/>
</dbReference>
<dbReference type="SMART" id="SM00033">
    <property type="entry name" value="CH"/>
    <property type="match status" value="1"/>
</dbReference>
<dbReference type="SUPFAM" id="SSF52540">
    <property type="entry name" value="P-loop containing nucleoside triphosphate hydrolases"/>
    <property type="match status" value="1"/>
</dbReference>
<feature type="region of interest" description="Disordered" evidence="5">
    <location>
        <begin position="242"/>
        <end position="262"/>
    </location>
</feature>
<dbReference type="InterPro" id="IPR036872">
    <property type="entry name" value="CH_dom_sf"/>
</dbReference>
<comment type="caution">
    <text evidence="8">The sequence shown here is derived from an EMBL/GenBank/DDBJ whole genome shotgun (WGS) entry which is preliminary data.</text>
</comment>
<dbReference type="GO" id="GO:0005524">
    <property type="term" value="F:ATP binding"/>
    <property type="evidence" value="ECO:0007669"/>
    <property type="project" value="UniProtKB-UniRule"/>
</dbReference>
<dbReference type="PANTHER" id="PTHR47972:SF39">
    <property type="entry name" value="KINESIN-LIKE PROTEIN KIN-14I"/>
    <property type="match status" value="1"/>
</dbReference>
<comment type="similarity">
    <text evidence="1">Belongs to the TRAFAC class myosin-kinesin ATPase superfamily. Kinesin family. KIN-14 subfamily.</text>
</comment>
<evidence type="ECO:0000256" key="1">
    <source>
        <dbReference type="ARBA" id="ARBA00010899"/>
    </source>
</evidence>
<keyword evidence="4" id="KW-0175">Coiled coil</keyword>
<dbReference type="Pfam" id="PF00225">
    <property type="entry name" value="Kinesin"/>
    <property type="match status" value="1"/>
</dbReference>